<proteinExistence type="predicted"/>
<protein>
    <submittedName>
        <fullName evidence="2">Uncharacterized protein</fullName>
    </submittedName>
</protein>
<dbReference type="AlphaFoldDB" id="A0A914HVI1"/>
<accession>A0A914HVI1</accession>
<evidence type="ECO:0000313" key="1">
    <source>
        <dbReference type="Proteomes" id="UP000887572"/>
    </source>
</evidence>
<keyword evidence="1" id="KW-1185">Reference proteome</keyword>
<dbReference type="Proteomes" id="UP000887572">
    <property type="component" value="Unplaced"/>
</dbReference>
<dbReference type="WBParaSite" id="Gr19_v10_g4877.t1">
    <property type="protein sequence ID" value="Gr19_v10_g4877.t1"/>
    <property type="gene ID" value="Gr19_v10_g4877"/>
</dbReference>
<reference evidence="2" key="1">
    <citation type="submission" date="2022-11" db="UniProtKB">
        <authorList>
            <consortium name="WormBaseParasite"/>
        </authorList>
    </citation>
    <scope>IDENTIFICATION</scope>
</reference>
<name>A0A914HVI1_GLORO</name>
<sequence length="155" mass="17754">MLLYALIRRFEEEGEEDVEEEGAEEIQVLVLSASGLLPFRWRYSPGRPMVDEHLAQLLLQLGLPDPDIHTLSTKTALAEGERDGCVVHVCTERTESPGKDMDNAWAEVQLLAVELSAFPSLHQQLPDMGEYSWRSHRRLAPEQRRFVERALPMFR</sequence>
<evidence type="ECO:0000313" key="2">
    <source>
        <dbReference type="WBParaSite" id="Gr19_v10_g4877.t1"/>
    </source>
</evidence>
<organism evidence="1 2">
    <name type="scientific">Globodera rostochiensis</name>
    <name type="common">Golden nematode worm</name>
    <name type="synonym">Heterodera rostochiensis</name>
    <dbReference type="NCBI Taxonomy" id="31243"/>
    <lineage>
        <taxon>Eukaryota</taxon>
        <taxon>Metazoa</taxon>
        <taxon>Ecdysozoa</taxon>
        <taxon>Nematoda</taxon>
        <taxon>Chromadorea</taxon>
        <taxon>Rhabditida</taxon>
        <taxon>Tylenchina</taxon>
        <taxon>Tylenchomorpha</taxon>
        <taxon>Tylenchoidea</taxon>
        <taxon>Heteroderidae</taxon>
        <taxon>Heteroderinae</taxon>
        <taxon>Globodera</taxon>
    </lineage>
</organism>